<dbReference type="AlphaFoldDB" id="A0A6A7AXK0"/>
<proteinExistence type="predicted"/>
<feature type="region of interest" description="Disordered" evidence="1">
    <location>
        <begin position="220"/>
        <end position="246"/>
    </location>
</feature>
<organism evidence="2 3">
    <name type="scientific">Plenodomus tracheiphilus IPT5</name>
    <dbReference type="NCBI Taxonomy" id="1408161"/>
    <lineage>
        <taxon>Eukaryota</taxon>
        <taxon>Fungi</taxon>
        <taxon>Dikarya</taxon>
        <taxon>Ascomycota</taxon>
        <taxon>Pezizomycotina</taxon>
        <taxon>Dothideomycetes</taxon>
        <taxon>Pleosporomycetidae</taxon>
        <taxon>Pleosporales</taxon>
        <taxon>Pleosporineae</taxon>
        <taxon>Leptosphaeriaceae</taxon>
        <taxon>Plenodomus</taxon>
    </lineage>
</organism>
<gene>
    <name evidence="2" type="ORF">T440DRAFT_557082</name>
</gene>
<evidence type="ECO:0000313" key="3">
    <source>
        <dbReference type="Proteomes" id="UP000799423"/>
    </source>
</evidence>
<evidence type="ECO:0000313" key="2">
    <source>
        <dbReference type="EMBL" id="KAF2847832.1"/>
    </source>
</evidence>
<feature type="region of interest" description="Disordered" evidence="1">
    <location>
        <begin position="369"/>
        <end position="442"/>
    </location>
</feature>
<feature type="compositionally biased region" description="Polar residues" evidence="1">
    <location>
        <begin position="47"/>
        <end position="67"/>
    </location>
</feature>
<protein>
    <submittedName>
        <fullName evidence="2">Uncharacterized protein</fullName>
    </submittedName>
</protein>
<accession>A0A6A7AXK0</accession>
<feature type="region of interest" description="Disordered" evidence="1">
    <location>
        <begin position="455"/>
        <end position="483"/>
    </location>
</feature>
<name>A0A6A7AXK0_9PLEO</name>
<feature type="compositionally biased region" description="Polar residues" evidence="1">
    <location>
        <begin position="456"/>
        <end position="466"/>
    </location>
</feature>
<feature type="compositionally biased region" description="Polar residues" evidence="1">
    <location>
        <begin position="379"/>
        <end position="390"/>
    </location>
</feature>
<feature type="region of interest" description="Disordered" evidence="1">
    <location>
        <begin position="1"/>
        <end position="75"/>
    </location>
</feature>
<dbReference type="EMBL" id="MU006322">
    <property type="protein sequence ID" value="KAF2847832.1"/>
    <property type="molecule type" value="Genomic_DNA"/>
</dbReference>
<feature type="compositionally biased region" description="Acidic residues" evidence="1">
    <location>
        <begin position="406"/>
        <end position="422"/>
    </location>
</feature>
<keyword evidence="3" id="KW-1185">Reference proteome</keyword>
<evidence type="ECO:0000256" key="1">
    <source>
        <dbReference type="SAM" id="MobiDB-lite"/>
    </source>
</evidence>
<sequence length="503" mass="56357">MANQRRKVPITQSHQATVHVSTNEANEDPHIQSSQPQRPTLKRSRKYTLQNSFSNTFKRQRTSTGRSRSADYPPSSLPFFETGILEPSYSKTPTPPDSVLIQHGTSRRTSVVSQFLQQLTRPIKRLPSRSKSNKTTVVIPHHLRGRAIPTDSCLTSIRYSDHDSQHHIYNDLAHFGMASIPDAHSYLNESPVAGPSNYYDRPDYRNFRARRKLPLGRDVFGNPLIPTSDTNREASTESTRWSGLQPGTPGLAHQFSYFPLHPSNENPLRALTPLVPRVPKNSPERGNRLTIALPNYDYAWGFPHRYMSNVSLSDENLNLTGTELSETPNRFNYSDLSDQLSDLELPLSMPTGKGYRMLPIHSILKKTARRSAPSLATPFGTTASYRSPSEITLPFSEDGDSGRYDADDDADDDSGISSDSDEWPPQPTNIPSHPAQDGRRSSLRRMPSIEQLRALSISTQTFTSTRARQDASPPARHAFEGPRSRVCSTIRLVEVGDQEDDEL</sequence>
<dbReference type="Proteomes" id="UP000799423">
    <property type="component" value="Unassembled WGS sequence"/>
</dbReference>
<reference evidence="2" key="1">
    <citation type="submission" date="2020-01" db="EMBL/GenBank/DDBJ databases">
        <authorList>
            <consortium name="DOE Joint Genome Institute"/>
            <person name="Haridas S."/>
            <person name="Albert R."/>
            <person name="Binder M."/>
            <person name="Bloem J."/>
            <person name="Labutti K."/>
            <person name="Salamov A."/>
            <person name="Andreopoulos B."/>
            <person name="Baker S.E."/>
            <person name="Barry K."/>
            <person name="Bills G."/>
            <person name="Bluhm B.H."/>
            <person name="Cannon C."/>
            <person name="Castanera R."/>
            <person name="Culley D.E."/>
            <person name="Daum C."/>
            <person name="Ezra D."/>
            <person name="Gonzalez J.B."/>
            <person name="Henrissat B."/>
            <person name="Kuo A."/>
            <person name="Liang C."/>
            <person name="Lipzen A."/>
            <person name="Lutzoni F."/>
            <person name="Magnuson J."/>
            <person name="Mondo S."/>
            <person name="Nolan M."/>
            <person name="Ohm R."/>
            <person name="Pangilinan J."/>
            <person name="Park H.-J."/>
            <person name="Ramirez L."/>
            <person name="Alfaro M."/>
            <person name="Sun H."/>
            <person name="Tritt A."/>
            <person name="Yoshinaga Y."/>
            <person name="Zwiers L.-H."/>
            <person name="Turgeon B.G."/>
            <person name="Goodwin S.B."/>
            <person name="Spatafora J.W."/>
            <person name="Crous P.W."/>
            <person name="Grigoriev I.V."/>
        </authorList>
    </citation>
    <scope>NUCLEOTIDE SEQUENCE</scope>
    <source>
        <strain evidence="2">IPT5</strain>
    </source>
</reference>
<dbReference type="OrthoDB" id="10516256at2759"/>
<feature type="compositionally biased region" description="Polar residues" evidence="1">
    <location>
        <begin position="10"/>
        <end position="24"/>
    </location>
</feature>